<dbReference type="EMBL" id="SPHZ02000009">
    <property type="protein sequence ID" value="KAF0899624.1"/>
    <property type="molecule type" value="Genomic_DNA"/>
</dbReference>
<feature type="compositionally biased region" description="Basic and acidic residues" evidence="1">
    <location>
        <begin position="1"/>
        <end position="18"/>
    </location>
</feature>
<comment type="caution">
    <text evidence="2">The sequence shown here is derived from an EMBL/GenBank/DDBJ whole genome shotgun (WGS) entry which is preliminary data.</text>
</comment>
<proteinExistence type="predicted"/>
<gene>
    <name evidence="2" type="ORF">E2562_020813</name>
</gene>
<dbReference type="Proteomes" id="UP000479710">
    <property type="component" value="Unassembled WGS sequence"/>
</dbReference>
<evidence type="ECO:0000313" key="2">
    <source>
        <dbReference type="EMBL" id="KAF0899624.1"/>
    </source>
</evidence>
<protein>
    <submittedName>
        <fullName evidence="2">Uncharacterized protein</fullName>
    </submittedName>
</protein>
<dbReference type="AlphaFoldDB" id="A0A6G1CIP5"/>
<reference evidence="2 3" key="1">
    <citation type="submission" date="2019-11" db="EMBL/GenBank/DDBJ databases">
        <title>Whole genome sequence of Oryza granulata.</title>
        <authorList>
            <person name="Li W."/>
        </authorList>
    </citation>
    <scope>NUCLEOTIDE SEQUENCE [LARGE SCALE GENOMIC DNA]</scope>
    <source>
        <strain evidence="3">cv. Menghai</strain>
        <tissue evidence="2">Leaf</tissue>
    </source>
</reference>
<organism evidence="2 3">
    <name type="scientific">Oryza meyeriana var. granulata</name>
    <dbReference type="NCBI Taxonomy" id="110450"/>
    <lineage>
        <taxon>Eukaryota</taxon>
        <taxon>Viridiplantae</taxon>
        <taxon>Streptophyta</taxon>
        <taxon>Embryophyta</taxon>
        <taxon>Tracheophyta</taxon>
        <taxon>Spermatophyta</taxon>
        <taxon>Magnoliopsida</taxon>
        <taxon>Liliopsida</taxon>
        <taxon>Poales</taxon>
        <taxon>Poaceae</taxon>
        <taxon>BOP clade</taxon>
        <taxon>Oryzoideae</taxon>
        <taxon>Oryzeae</taxon>
        <taxon>Oryzinae</taxon>
        <taxon>Oryza</taxon>
        <taxon>Oryza meyeriana</taxon>
    </lineage>
</organism>
<evidence type="ECO:0000256" key="1">
    <source>
        <dbReference type="SAM" id="MobiDB-lite"/>
    </source>
</evidence>
<accession>A0A6G1CIP5</accession>
<keyword evidence="3" id="KW-1185">Reference proteome</keyword>
<evidence type="ECO:0000313" key="3">
    <source>
        <dbReference type="Proteomes" id="UP000479710"/>
    </source>
</evidence>
<name>A0A6G1CIP5_9ORYZ</name>
<feature type="region of interest" description="Disordered" evidence="1">
    <location>
        <begin position="1"/>
        <end position="85"/>
    </location>
</feature>
<sequence length="85" mass="9194">MAAEETGQRGEARGRGVDGDAGSPRRVARRGIVEGVGRWRGSRRRGPRWQAGDGAPSVAERSRVDRAGGEQPTVTWDMARRPLKG</sequence>